<dbReference type="InterPro" id="IPR000757">
    <property type="entry name" value="Beta-glucanase-like"/>
</dbReference>
<dbReference type="SUPFAM" id="SSF49899">
    <property type="entry name" value="Concanavalin A-like lectins/glucanases"/>
    <property type="match status" value="1"/>
</dbReference>
<dbReference type="PANTHER" id="PTHR10963">
    <property type="entry name" value="GLYCOSYL HYDROLASE-RELATED"/>
    <property type="match status" value="1"/>
</dbReference>
<reference evidence="3" key="1">
    <citation type="submission" date="2020-03" db="EMBL/GenBank/DDBJ databases">
        <title>A mixture of massive structural variations and highly conserved coding sequences in Ustilaginoidea virens genome.</title>
        <authorList>
            <person name="Zhang K."/>
            <person name="Zhao Z."/>
            <person name="Zhang Z."/>
            <person name="Li Y."/>
            <person name="Hsiang T."/>
            <person name="Sun W."/>
        </authorList>
    </citation>
    <scope>NUCLEOTIDE SEQUENCE</scope>
    <source>
        <strain evidence="3">UV-8b</strain>
    </source>
</reference>
<dbReference type="GO" id="GO:0004553">
    <property type="term" value="F:hydrolase activity, hydrolyzing O-glycosyl compounds"/>
    <property type="evidence" value="ECO:0007669"/>
    <property type="project" value="InterPro"/>
</dbReference>
<proteinExistence type="predicted"/>
<dbReference type="InterPro" id="IPR013320">
    <property type="entry name" value="ConA-like_dom_sf"/>
</dbReference>
<dbReference type="PROSITE" id="PS51762">
    <property type="entry name" value="GH16_2"/>
    <property type="match status" value="1"/>
</dbReference>
<dbReference type="GeneID" id="66061870"/>
<dbReference type="GO" id="GO:0009251">
    <property type="term" value="P:glucan catabolic process"/>
    <property type="evidence" value="ECO:0007669"/>
    <property type="project" value="TreeGrafter"/>
</dbReference>
<dbReference type="Gene3D" id="2.60.120.200">
    <property type="match status" value="1"/>
</dbReference>
<dbReference type="AlphaFoldDB" id="A0A8E5MEX7"/>
<organism evidence="3 4">
    <name type="scientific">Ustilaginoidea virens</name>
    <name type="common">Rice false smut fungus</name>
    <name type="synonym">Villosiclava virens</name>
    <dbReference type="NCBI Taxonomy" id="1159556"/>
    <lineage>
        <taxon>Eukaryota</taxon>
        <taxon>Fungi</taxon>
        <taxon>Dikarya</taxon>
        <taxon>Ascomycota</taxon>
        <taxon>Pezizomycotina</taxon>
        <taxon>Sordariomycetes</taxon>
        <taxon>Hypocreomycetidae</taxon>
        <taxon>Hypocreales</taxon>
        <taxon>Clavicipitaceae</taxon>
        <taxon>Ustilaginoidea</taxon>
    </lineage>
</organism>
<keyword evidence="4" id="KW-1185">Reference proteome</keyword>
<keyword evidence="1" id="KW-1133">Transmembrane helix</keyword>
<dbReference type="EMBL" id="CP072753">
    <property type="protein sequence ID" value="QUC16851.1"/>
    <property type="molecule type" value="Genomic_DNA"/>
</dbReference>
<evidence type="ECO:0000313" key="4">
    <source>
        <dbReference type="Proteomes" id="UP000027002"/>
    </source>
</evidence>
<evidence type="ECO:0000313" key="3">
    <source>
        <dbReference type="EMBL" id="QUC16851.1"/>
    </source>
</evidence>
<dbReference type="OrthoDB" id="192832at2759"/>
<gene>
    <name evidence="3" type="ORF">UV8b_01092</name>
</gene>
<dbReference type="CDD" id="cd02181">
    <property type="entry name" value="GH16_fungal_Lam16A_glucanase"/>
    <property type="match status" value="1"/>
</dbReference>
<dbReference type="RefSeq" id="XP_042994524.1">
    <property type="nucleotide sequence ID" value="XM_043138590.1"/>
</dbReference>
<feature type="domain" description="GH16" evidence="2">
    <location>
        <begin position="1"/>
        <end position="266"/>
    </location>
</feature>
<evidence type="ECO:0000256" key="1">
    <source>
        <dbReference type="SAM" id="Phobius"/>
    </source>
</evidence>
<protein>
    <recommendedName>
        <fullName evidence="2">GH16 domain-containing protein</fullName>
    </recommendedName>
</protein>
<dbReference type="Proteomes" id="UP000027002">
    <property type="component" value="Chromosome 1"/>
</dbReference>
<dbReference type="PANTHER" id="PTHR10963:SF24">
    <property type="entry name" value="GLYCOSIDASE C21B10.07-RELATED"/>
    <property type="match status" value="1"/>
</dbReference>
<name>A0A8E5MEX7_USTVR</name>
<keyword evidence="1" id="KW-0812">Transmembrane</keyword>
<dbReference type="KEGG" id="uvi:66061870"/>
<dbReference type="Pfam" id="PF26113">
    <property type="entry name" value="GH16_XgeA"/>
    <property type="match status" value="1"/>
</dbReference>
<evidence type="ECO:0000259" key="2">
    <source>
        <dbReference type="PROSITE" id="PS51762"/>
    </source>
</evidence>
<sequence length="344" mass="36732">MAYALATSYSGESLLSGFNWFSGADPSHGSVSYQSRSDAQAMGLYSVDQNTGVVRLGVDHTNTYALNQGRPSIRLESKQAYNHGLFVADFLHMPPSQCGLWPAFWAYGPNWPYGGEVDIVEGANDQYHNVLSAHTAQGCTVSSTMSSMFSGSQRTTNCFVGGDNVGCGYFSPPGDTAAYGDGFNAANGGVYAMEWDSDFIKIWHFTRGQIPQDITAKQPDPDGWGLPTAIFGGPSCSVDNFFKDMSLVININFCGDWGNAIWGKTDGCGKFASTCSEYVAKNPQAIIASIIASIIVGIVVGTIVGIVGIIRIIVGIIVRIIPRVNTGVNIGVNIGTDILHYQST</sequence>
<dbReference type="InterPro" id="IPR050546">
    <property type="entry name" value="Glycosyl_Hydrlase_16"/>
</dbReference>
<accession>A0A8E5MEX7</accession>
<feature type="transmembrane region" description="Helical" evidence="1">
    <location>
        <begin position="285"/>
        <end position="314"/>
    </location>
</feature>
<keyword evidence="1" id="KW-0472">Membrane</keyword>